<reference evidence="1 2" key="1">
    <citation type="submission" date="2019-02" db="EMBL/GenBank/DDBJ databases">
        <title>Pedobacter sp. RP-3-11 sp. nov., isolated from Arctic soil.</title>
        <authorList>
            <person name="Dahal R.H."/>
        </authorList>
    </citation>
    <scope>NUCLEOTIDE SEQUENCE [LARGE SCALE GENOMIC DNA]</scope>
    <source>
        <strain evidence="1 2">RP-3-11</strain>
    </source>
</reference>
<dbReference type="RefSeq" id="WP_131562957.1">
    <property type="nucleotide sequence ID" value="NZ_SJSN01000035.1"/>
</dbReference>
<dbReference type="Proteomes" id="UP000291485">
    <property type="component" value="Unassembled WGS sequence"/>
</dbReference>
<accession>A0A4R0NBC9</accession>
<dbReference type="OrthoDB" id="9807577at2"/>
<proteinExistence type="predicted"/>
<dbReference type="AlphaFoldDB" id="A0A4R0NBC9"/>
<comment type="caution">
    <text evidence="1">The sequence shown here is derived from an EMBL/GenBank/DDBJ whole genome shotgun (WGS) entry which is preliminary data.</text>
</comment>
<protein>
    <submittedName>
        <fullName evidence="1">DUF1643 domain-containing protein</fullName>
    </submittedName>
</protein>
<dbReference type="Pfam" id="PF07799">
    <property type="entry name" value="DUF1643"/>
    <property type="match status" value="1"/>
</dbReference>
<evidence type="ECO:0000313" key="1">
    <source>
        <dbReference type="EMBL" id="TCC97485.1"/>
    </source>
</evidence>
<sequence length="176" mass="20279">MKYNINVYEINSDNTNRFVLGNAREKPLLVIGLNPSIANDSIPDPTIKKVMGFAEGNGFDSFIMLNLYPQRATNPSDLHLEINELLMEENLRHIETILLNIPNSMIMASWGEKIRERQYFKKCINSIYQLSTKHNSKWLKIGTLTNSGHPRHPLYSSFHLGVNDFDMPEYINNLQL</sequence>
<name>A0A4R0NBC9_9SPHI</name>
<evidence type="ECO:0000313" key="2">
    <source>
        <dbReference type="Proteomes" id="UP000291485"/>
    </source>
</evidence>
<dbReference type="InterPro" id="IPR012441">
    <property type="entry name" value="DUF1643"/>
</dbReference>
<dbReference type="EMBL" id="SJSN01000035">
    <property type="protein sequence ID" value="TCC97485.1"/>
    <property type="molecule type" value="Genomic_DNA"/>
</dbReference>
<keyword evidence="2" id="KW-1185">Reference proteome</keyword>
<organism evidence="1 2">
    <name type="scientific">Pedobacter frigidisoli</name>
    <dbReference type="NCBI Taxonomy" id="2530455"/>
    <lineage>
        <taxon>Bacteria</taxon>
        <taxon>Pseudomonadati</taxon>
        <taxon>Bacteroidota</taxon>
        <taxon>Sphingobacteriia</taxon>
        <taxon>Sphingobacteriales</taxon>
        <taxon>Sphingobacteriaceae</taxon>
        <taxon>Pedobacter</taxon>
    </lineage>
</organism>
<gene>
    <name evidence="1" type="ORF">EZ449_21950</name>
</gene>